<evidence type="ECO:0000313" key="2">
    <source>
        <dbReference type="Proteomes" id="UP001164250"/>
    </source>
</evidence>
<sequence length="529" mass="61703">MSESKMKKKKHSGSIRGELYILVAYAVVFYVFIIRRSLQISNDHYKKLYVLRPGWLSNFLYDVSDAQWRNFRSNIPILSVFNLFYLHGACVIFILSIASLNFLLVKVLARTNYFPFLLWGFNIFFLICNRVYEGYSFSLFGCVVYDTLVIACNDGHIWTTFEGPLGGIFALTLAAFLFRLIVSVILRMISFGYDYFLAHQDSRFDHELYLGFTAMSKHVQRCQNCKSGKSCLEVLQERSVIESFTFIAYLCYLVYAPLYIAGPIISFNAFASQLDVPQSNCSRRDVVWYGLRWVFSLFLMELMTHLFYYNAFAISGIWKLLSPLDVFIIGYGVLNFMWLKFFLIWRYFRFWSLICGIETWENMPRCLNNCHNLETFWKNWHASFNKWLVRYMYIPLGGSRRKLLNVWPIFTFVALWHDLEWKLLSWAWLTCLFFIPEMVVKSAANTFEAESALGEFIFRELSALAGAITITCLMIANLVGYVIGPSGANWLMSQFLTREGLPVLGGMLMSFYVGTKLMFHIQDAKQRRQ</sequence>
<name>A0ACC0ZXJ1_9ROSI</name>
<protein>
    <submittedName>
        <fullName evidence="1">Uncharacterized protein</fullName>
    </submittedName>
</protein>
<dbReference type="Proteomes" id="UP001164250">
    <property type="component" value="Chromosome 13"/>
</dbReference>
<dbReference type="EMBL" id="CM047909">
    <property type="protein sequence ID" value="KAJ0078891.1"/>
    <property type="molecule type" value="Genomic_DNA"/>
</dbReference>
<gene>
    <name evidence="1" type="ORF">Patl1_24645</name>
</gene>
<comment type="caution">
    <text evidence="1">The sequence shown here is derived from an EMBL/GenBank/DDBJ whole genome shotgun (WGS) entry which is preliminary data.</text>
</comment>
<keyword evidence="2" id="KW-1185">Reference proteome</keyword>
<evidence type="ECO:0000313" key="1">
    <source>
        <dbReference type="EMBL" id="KAJ0078891.1"/>
    </source>
</evidence>
<organism evidence="1 2">
    <name type="scientific">Pistacia atlantica</name>
    <dbReference type="NCBI Taxonomy" id="434234"/>
    <lineage>
        <taxon>Eukaryota</taxon>
        <taxon>Viridiplantae</taxon>
        <taxon>Streptophyta</taxon>
        <taxon>Embryophyta</taxon>
        <taxon>Tracheophyta</taxon>
        <taxon>Spermatophyta</taxon>
        <taxon>Magnoliopsida</taxon>
        <taxon>eudicotyledons</taxon>
        <taxon>Gunneridae</taxon>
        <taxon>Pentapetalae</taxon>
        <taxon>rosids</taxon>
        <taxon>malvids</taxon>
        <taxon>Sapindales</taxon>
        <taxon>Anacardiaceae</taxon>
        <taxon>Pistacia</taxon>
    </lineage>
</organism>
<reference evidence="2" key="1">
    <citation type="journal article" date="2023" name="G3 (Bethesda)">
        <title>Genome assembly and association tests identify interacting loci associated with vigor, precocity, and sex in interspecific pistachio rootstocks.</title>
        <authorList>
            <person name="Palmer W."/>
            <person name="Jacygrad E."/>
            <person name="Sagayaradj S."/>
            <person name="Cavanaugh K."/>
            <person name="Han R."/>
            <person name="Bertier L."/>
            <person name="Beede B."/>
            <person name="Kafkas S."/>
            <person name="Golino D."/>
            <person name="Preece J."/>
            <person name="Michelmore R."/>
        </authorList>
    </citation>
    <scope>NUCLEOTIDE SEQUENCE [LARGE SCALE GENOMIC DNA]</scope>
</reference>
<proteinExistence type="predicted"/>
<accession>A0ACC0ZXJ1</accession>